<dbReference type="GO" id="GO:0070651">
    <property type="term" value="P:nonfunctional rRNA decay"/>
    <property type="evidence" value="ECO:0007669"/>
    <property type="project" value="TreeGrafter"/>
</dbReference>
<dbReference type="PANTHER" id="PTHR10853">
    <property type="entry name" value="PELOTA"/>
    <property type="match status" value="1"/>
</dbReference>
<evidence type="ECO:0000313" key="11">
    <source>
        <dbReference type="EMBL" id="HHQ79963.1"/>
    </source>
</evidence>
<dbReference type="SUPFAM" id="SSF159065">
    <property type="entry name" value="Dom34/Pelota N-terminal domain-like"/>
    <property type="match status" value="1"/>
</dbReference>
<accession>A0A7J3ZIT0</accession>
<keyword evidence="4 9" id="KW-0963">Cytoplasm</keyword>
<dbReference type="AlphaFoldDB" id="A0A7J3ZIT0"/>
<dbReference type="InterPro" id="IPR005140">
    <property type="entry name" value="eRF1_Pelota-like_N"/>
</dbReference>
<dbReference type="SMART" id="SM01194">
    <property type="entry name" value="eRF1_1"/>
    <property type="match status" value="1"/>
</dbReference>
<evidence type="ECO:0000256" key="2">
    <source>
        <dbReference type="ARBA" id="ARBA00004496"/>
    </source>
</evidence>
<dbReference type="Gene3D" id="2.30.30.870">
    <property type="entry name" value="Pelota, domain A"/>
    <property type="match status" value="1"/>
</dbReference>
<dbReference type="GO" id="GO:0004519">
    <property type="term" value="F:endonuclease activity"/>
    <property type="evidence" value="ECO:0007669"/>
    <property type="project" value="UniProtKB-UniRule"/>
</dbReference>
<dbReference type="PANTHER" id="PTHR10853:SF0">
    <property type="entry name" value="PROTEIN PELOTA HOMOLOG"/>
    <property type="match status" value="1"/>
</dbReference>
<name>A0A7J3ZIT0_9CREN</name>
<dbReference type="Pfam" id="PF26356">
    <property type="entry name" value="Pelota_N"/>
    <property type="match status" value="1"/>
</dbReference>
<dbReference type="GO" id="GO:0071025">
    <property type="term" value="P:RNA surveillance"/>
    <property type="evidence" value="ECO:0007669"/>
    <property type="project" value="InterPro"/>
</dbReference>
<dbReference type="SUPFAM" id="SSF53137">
    <property type="entry name" value="Translational machinery components"/>
    <property type="match status" value="1"/>
</dbReference>
<dbReference type="GO" id="GO:0005737">
    <property type="term" value="C:cytoplasm"/>
    <property type="evidence" value="ECO:0007669"/>
    <property type="project" value="UniProtKB-SubCell"/>
</dbReference>
<keyword evidence="7 9" id="KW-0255">Endonuclease</keyword>
<keyword evidence="8 9" id="KW-0378">Hydrolase</keyword>
<dbReference type="HAMAP" id="MF_01853">
    <property type="entry name" value="PelO"/>
    <property type="match status" value="1"/>
</dbReference>
<reference evidence="11" key="1">
    <citation type="journal article" date="2020" name="mSystems">
        <title>Genome- and Community-Level Interaction Insights into Carbon Utilization and Element Cycling Functions of Hydrothermarchaeota in Hydrothermal Sediment.</title>
        <authorList>
            <person name="Zhou Z."/>
            <person name="Liu Y."/>
            <person name="Xu W."/>
            <person name="Pan J."/>
            <person name="Luo Z.H."/>
            <person name="Li M."/>
        </authorList>
    </citation>
    <scope>NUCLEOTIDE SEQUENCE [LARGE SCALE GENOMIC DNA]</scope>
    <source>
        <strain evidence="11">SpSt-1116</strain>
    </source>
</reference>
<dbReference type="InterPro" id="IPR038069">
    <property type="entry name" value="Pelota/DOM34_N"/>
</dbReference>
<evidence type="ECO:0000256" key="5">
    <source>
        <dbReference type="ARBA" id="ARBA00022722"/>
    </source>
</evidence>
<evidence type="ECO:0000256" key="1">
    <source>
        <dbReference type="ARBA" id="ARBA00001968"/>
    </source>
</evidence>
<evidence type="ECO:0000256" key="7">
    <source>
        <dbReference type="ARBA" id="ARBA00022759"/>
    </source>
</evidence>
<evidence type="ECO:0000256" key="4">
    <source>
        <dbReference type="ARBA" id="ARBA00022490"/>
    </source>
</evidence>
<dbReference type="InterPro" id="IPR023521">
    <property type="entry name" value="Pelota_arc"/>
</dbReference>
<dbReference type="InterPro" id="IPR029064">
    <property type="entry name" value="Ribosomal_eL30-like_sf"/>
</dbReference>
<dbReference type="Pfam" id="PF03465">
    <property type="entry name" value="eRF1_3"/>
    <property type="match status" value="1"/>
</dbReference>
<comment type="subunit">
    <text evidence="9">Monomer.</text>
</comment>
<evidence type="ECO:0000256" key="8">
    <source>
        <dbReference type="ARBA" id="ARBA00022801"/>
    </source>
</evidence>
<dbReference type="InterPro" id="IPR004405">
    <property type="entry name" value="TF_pelota"/>
</dbReference>
<dbReference type="EMBL" id="DRZC01000011">
    <property type="protein sequence ID" value="HHQ79963.1"/>
    <property type="molecule type" value="Genomic_DNA"/>
</dbReference>
<dbReference type="GO" id="GO:0016787">
    <property type="term" value="F:hydrolase activity"/>
    <property type="evidence" value="ECO:0007669"/>
    <property type="project" value="UniProtKB-KW"/>
</dbReference>
<dbReference type="EC" id="3.1.-.-" evidence="9"/>
<feature type="domain" description="eRF1/Pelota-like N-terminal" evidence="10">
    <location>
        <begin position="1"/>
        <end position="128"/>
    </location>
</feature>
<evidence type="ECO:0000256" key="9">
    <source>
        <dbReference type="HAMAP-Rule" id="MF_01853"/>
    </source>
</evidence>
<dbReference type="InterPro" id="IPR058547">
    <property type="entry name" value="Pelota_N"/>
</dbReference>
<comment type="domain">
    <text evidence="9">The N-terminal domain has the RNA-binding Sm fold. It harbors the endoribonuclease activity.</text>
</comment>
<comment type="function">
    <text evidence="9">May function in recognizing stalled ribosomes, interact with stem-loop structures in stalled mRNA molecules, and effect endonucleolytic cleavage of the mRNA. May play a role in the release non-functional ribosomes and degradation of damaged mRNAs. Has endoribonuclease activity.</text>
</comment>
<comment type="caution">
    <text evidence="11">The sequence shown here is derived from an EMBL/GenBank/DDBJ whole genome shotgun (WGS) entry which is preliminary data.</text>
</comment>
<dbReference type="NCBIfam" id="TIGR00111">
    <property type="entry name" value="pelota"/>
    <property type="match status" value="1"/>
</dbReference>
<organism evidence="11">
    <name type="scientific">Fervidicoccus fontis</name>
    <dbReference type="NCBI Taxonomy" id="683846"/>
    <lineage>
        <taxon>Archaea</taxon>
        <taxon>Thermoproteota</taxon>
        <taxon>Thermoprotei</taxon>
        <taxon>Fervidicoccales</taxon>
        <taxon>Fervidicoccaceae</taxon>
        <taxon>Fervidicoccus</taxon>
    </lineage>
</organism>
<comment type="similarity">
    <text evidence="3 9">Belongs to the eukaryotic release factor 1 family. Pelota subfamily.</text>
</comment>
<protein>
    <recommendedName>
        <fullName evidence="9">Protein pelota homolog</fullName>
        <ecNumber evidence="9">3.1.-.-</ecNumber>
    </recommendedName>
</protein>
<evidence type="ECO:0000256" key="6">
    <source>
        <dbReference type="ARBA" id="ARBA00022723"/>
    </source>
</evidence>
<comment type="subcellular location">
    <subcellularLocation>
        <location evidence="2 9">Cytoplasm</location>
    </subcellularLocation>
</comment>
<keyword evidence="6 9" id="KW-0479">Metal-binding</keyword>
<evidence type="ECO:0000256" key="3">
    <source>
        <dbReference type="ARBA" id="ARBA00009504"/>
    </source>
</evidence>
<proteinExistence type="inferred from homology"/>
<sequence length="361" mass="40455">MQFEFVDSKRTLVRFRVEREEDLWILYTTIKPGDRVRMRTTREVKQGAKGHSRSYRIPMTLTIRVSALEFQPFTNRLRIRGVIVDGPEEYGLLGSHHTFSVSIGSELYVYKEGGWSKTLLKRLERAIRASGRVVIVAIDYDEYAVGVFSSHGLKLVIEEELGLHGKGEPSREKNLEEKLLEIAGKIEEIVSRENPVAIIIGGPGFLKDSLIAILKERGSRKERVVKELASMGGSVGVKEIVRRKTPARLIRGAELERASEILDEILYVLSKNPSLVAIGLEENTRAALSRAFKKLLVLDELLASYDEESRRKVELVIESAEEVKAEVVIVPANSPVGERLKGVDGVASLLRFPLDKLDARA</sequence>
<dbReference type="Gene3D" id="3.30.420.60">
    <property type="entry name" value="eRF1 domain 2"/>
    <property type="match status" value="1"/>
</dbReference>
<dbReference type="GO" id="GO:0070966">
    <property type="term" value="P:nuclear-transcribed mRNA catabolic process, no-go decay"/>
    <property type="evidence" value="ECO:0007669"/>
    <property type="project" value="InterPro"/>
</dbReference>
<dbReference type="GO" id="GO:0046872">
    <property type="term" value="F:metal ion binding"/>
    <property type="evidence" value="ECO:0007669"/>
    <property type="project" value="UniProtKB-UniRule"/>
</dbReference>
<keyword evidence="5 9" id="KW-0540">Nuclease</keyword>
<gene>
    <name evidence="9" type="primary">pelA</name>
    <name evidence="11" type="ORF">ENM78_00640</name>
</gene>
<dbReference type="GO" id="GO:0070481">
    <property type="term" value="P:nuclear-transcribed mRNA catabolic process, non-stop decay"/>
    <property type="evidence" value="ECO:0007669"/>
    <property type="project" value="InterPro"/>
</dbReference>
<dbReference type="GO" id="GO:0032790">
    <property type="term" value="P:ribosome disassembly"/>
    <property type="evidence" value="ECO:0007669"/>
    <property type="project" value="TreeGrafter"/>
</dbReference>
<evidence type="ECO:0000259" key="10">
    <source>
        <dbReference type="SMART" id="SM01194"/>
    </source>
</evidence>
<dbReference type="Gene3D" id="3.30.1330.30">
    <property type="match status" value="1"/>
</dbReference>
<dbReference type="SUPFAM" id="SSF55315">
    <property type="entry name" value="L30e-like"/>
    <property type="match status" value="1"/>
</dbReference>
<dbReference type="InterPro" id="IPR005142">
    <property type="entry name" value="eRF1_3"/>
</dbReference>
<comment type="cofactor">
    <cofactor evidence="1 9">
        <name>a divalent metal cation</name>
        <dbReference type="ChEBI" id="CHEBI:60240"/>
    </cofactor>
</comment>
<dbReference type="InterPro" id="IPR042226">
    <property type="entry name" value="eFR1_2_sf"/>
</dbReference>